<dbReference type="GO" id="GO:0006310">
    <property type="term" value="P:DNA recombination"/>
    <property type="evidence" value="ECO:0007669"/>
    <property type="project" value="UniProtKB-KW"/>
</dbReference>
<dbReference type="GO" id="GO:0015074">
    <property type="term" value="P:DNA integration"/>
    <property type="evidence" value="ECO:0007669"/>
    <property type="project" value="InterPro"/>
</dbReference>
<dbReference type="GO" id="GO:0003677">
    <property type="term" value="F:DNA binding"/>
    <property type="evidence" value="ECO:0007669"/>
    <property type="project" value="InterPro"/>
</dbReference>
<keyword evidence="1" id="KW-0233">DNA recombination</keyword>
<dbReference type="Gene3D" id="1.10.443.10">
    <property type="entry name" value="Intergrase catalytic core"/>
    <property type="match status" value="1"/>
</dbReference>
<evidence type="ECO:0000256" key="1">
    <source>
        <dbReference type="ARBA" id="ARBA00023172"/>
    </source>
</evidence>
<dbReference type="InterPro" id="IPR002104">
    <property type="entry name" value="Integrase_catalytic"/>
</dbReference>
<sequence>MAWAWRPTLPQVSRMDWRCGDLHAQGMQQLEHRVIAWLGSGRKCLIEALSAKTRIFGKLRHATGARYITNGSEEHVRVWVFQGRRQILRDGFLIVQVVGSIKGGSFDHRSLLVQGSRHLDRTFDVALLRRLVPAQQKQLDRCPTSRVVNAIPGTDMDAHFRNAFANRLAVAEISMFSRPDAMDDASACQIVFQTDKPSVEIVRTQEGVHSSSVSIRIRPRKREAVAKTESPPLDIGRQQLTDCTIRASSSMAAIRQKLKNQTSINSKLRGCDLVSLRVRDVTHGNQVLSRAMVVQRKTQRPVQFELTEPTRTAVSAWIAKAGLRAEDFLFPSRLHDSPHVSTRQYASIVAAGLDPSAYGTHSMRRTKATLIYKRTKNLRAVQLLLGHSKLESTVRYLGTEVDDALEISEQIEI</sequence>
<name>Q1KY42_9RHOO</name>
<dbReference type="SUPFAM" id="SSF56349">
    <property type="entry name" value="DNA breaking-rejoining enzymes"/>
    <property type="match status" value="1"/>
</dbReference>
<dbReference type="EMBL" id="DQ372711">
    <property type="protein sequence ID" value="ABE73742.1"/>
    <property type="molecule type" value="Genomic_DNA"/>
</dbReference>
<reference evidence="3" key="1">
    <citation type="journal article" date="2006" name="J. Bacteriol.">
        <title>Class 1 integrons potentially predating the association with tn402-like transposition genes are present in a sediment microbial community.</title>
        <authorList>
            <person name="Stokes H.W."/>
            <person name="Nesbo C.L."/>
            <person name="Holley M."/>
            <person name="Bahl M.I."/>
            <person name="Gillings M.R."/>
            <person name="Boucher Y."/>
        </authorList>
    </citation>
    <scope>NUCLEOTIDE SEQUENCE</scope>
    <source>
        <strain evidence="3">MUL2G9</strain>
    </source>
</reference>
<dbReference type="InterPro" id="IPR013762">
    <property type="entry name" value="Integrase-like_cat_sf"/>
</dbReference>
<feature type="domain" description="Tyr recombinase" evidence="2">
    <location>
        <begin position="226"/>
        <end position="412"/>
    </location>
</feature>
<dbReference type="AlphaFoldDB" id="Q1KY42"/>
<dbReference type="Pfam" id="PF00589">
    <property type="entry name" value="Phage_integrase"/>
    <property type="match status" value="1"/>
</dbReference>
<dbReference type="InterPro" id="IPR011010">
    <property type="entry name" value="DNA_brk_join_enz"/>
</dbReference>
<evidence type="ECO:0000313" key="3">
    <source>
        <dbReference type="EMBL" id="ABE73742.1"/>
    </source>
</evidence>
<evidence type="ECO:0000259" key="2">
    <source>
        <dbReference type="PROSITE" id="PS51898"/>
    </source>
</evidence>
<dbReference type="PROSITE" id="PS51898">
    <property type="entry name" value="TYR_RECOMBINASE"/>
    <property type="match status" value="1"/>
</dbReference>
<protein>
    <submittedName>
        <fullName evidence="3">Putative integrase/recombinase</fullName>
    </submittedName>
</protein>
<accession>Q1KY42</accession>
<proteinExistence type="predicted"/>
<organism evidence="3">
    <name type="scientific">Parazoarcus communis</name>
    <dbReference type="NCBI Taxonomy" id="41977"/>
    <lineage>
        <taxon>Bacteria</taxon>
        <taxon>Pseudomonadati</taxon>
        <taxon>Pseudomonadota</taxon>
        <taxon>Betaproteobacteria</taxon>
        <taxon>Rhodocyclales</taxon>
        <taxon>Zoogloeaceae</taxon>
        <taxon>Parazoarcus</taxon>
    </lineage>
</organism>